<evidence type="ECO:0000259" key="1">
    <source>
        <dbReference type="Pfam" id="PF03551"/>
    </source>
</evidence>
<sequence length="201" mass="22853">MGRRPVGNLLALGILATLVEKPMHPYELASVLRERDKEQDLAIKWGSLYRVIQNLERYGFIEAIESGRQGARPERTVYRITAPGREEADSWVRELLAWPTPEHSRLEAGLSVMGLLGPDEMIALLQQRVERLESLQAAQRATFSLHSRTLPRLFLLEREYDLAVRETELAWTRSLLGELVDGSFPDLEGWRDHHLSNGASS</sequence>
<protein>
    <submittedName>
        <fullName evidence="2">PadR family transcriptional regulator</fullName>
    </submittedName>
</protein>
<dbReference type="Gene3D" id="1.10.10.10">
    <property type="entry name" value="Winged helix-like DNA-binding domain superfamily/Winged helix DNA-binding domain"/>
    <property type="match status" value="1"/>
</dbReference>
<dbReference type="PANTHER" id="PTHR33169">
    <property type="entry name" value="PADR-FAMILY TRANSCRIPTIONAL REGULATOR"/>
    <property type="match status" value="1"/>
</dbReference>
<organism evidence="2 3">
    <name type="scientific">Tenggerimyces flavus</name>
    <dbReference type="NCBI Taxonomy" id="1708749"/>
    <lineage>
        <taxon>Bacteria</taxon>
        <taxon>Bacillati</taxon>
        <taxon>Actinomycetota</taxon>
        <taxon>Actinomycetes</taxon>
        <taxon>Propionibacteriales</taxon>
        <taxon>Nocardioidaceae</taxon>
        <taxon>Tenggerimyces</taxon>
    </lineage>
</organism>
<evidence type="ECO:0000313" key="3">
    <source>
        <dbReference type="Proteomes" id="UP001595699"/>
    </source>
</evidence>
<feature type="domain" description="Transcription regulator PadR N-terminal" evidence="1">
    <location>
        <begin position="14"/>
        <end position="88"/>
    </location>
</feature>
<dbReference type="EMBL" id="JBHRZH010000023">
    <property type="protein sequence ID" value="MFC3764193.1"/>
    <property type="molecule type" value="Genomic_DNA"/>
</dbReference>
<accession>A0ABV7YH36</accession>
<dbReference type="InterPro" id="IPR052509">
    <property type="entry name" value="Metal_resp_DNA-bind_regulator"/>
</dbReference>
<dbReference type="InterPro" id="IPR005149">
    <property type="entry name" value="Tscrpt_reg_PadR_N"/>
</dbReference>
<dbReference type="InterPro" id="IPR036388">
    <property type="entry name" value="WH-like_DNA-bd_sf"/>
</dbReference>
<gene>
    <name evidence="2" type="ORF">ACFOUW_25385</name>
</gene>
<dbReference type="Proteomes" id="UP001595699">
    <property type="component" value="Unassembled WGS sequence"/>
</dbReference>
<keyword evidence="3" id="KW-1185">Reference proteome</keyword>
<evidence type="ECO:0000313" key="2">
    <source>
        <dbReference type="EMBL" id="MFC3764193.1"/>
    </source>
</evidence>
<reference evidence="3" key="1">
    <citation type="journal article" date="2019" name="Int. J. Syst. Evol. Microbiol.">
        <title>The Global Catalogue of Microorganisms (GCM) 10K type strain sequencing project: providing services to taxonomists for standard genome sequencing and annotation.</title>
        <authorList>
            <consortium name="The Broad Institute Genomics Platform"/>
            <consortium name="The Broad Institute Genome Sequencing Center for Infectious Disease"/>
            <person name="Wu L."/>
            <person name="Ma J."/>
        </authorList>
    </citation>
    <scope>NUCLEOTIDE SEQUENCE [LARGE SCALE GENOMIC DNA]</scope>
    <source>
        <strain evidence="3">CGMCC 4.7241</strain>
    </source>
</reference>
<dbReference type="RefSeq" id="WP_205114929.1">
    <property type="nucleotide sequence ID" value="NZ_JAFBCM010000001.1"/>
</dbReference>
<dbReference type="PANTHER" id="PTHR33169:SF14">
    <property type="entry name" value="TRANSCRIPTIONAL REGULATOR RV3488"/>
    <property type="match status" value="1"/>
</dbReference>
<dbReference type="InterPro" id="IPR036390">
    <property type="entry name" value="WH_DNA-bd_sf"/>
</dbReference>
<name>A0ABV7YH36_9ACTN</name>
<dbReference type="Pfam" id="PF03551">
    <property type="entry name" value="PadR"/>
    <property type="match status" value="1"/>
</dbReference>
<comment type="caution">
    <text evidence="2">The sequence shown here is derived from an EMBL/GenBank/DDBJ whole genome shotgun (WGS) entry which is preliminary data.</text>
</comment>
<proteinExistence type="predicted"/>
<dbReference type="SUPFAM" id="SSF46785">
    <property type="entry name" value="Winged helix' DNA-binding domain"/>
    <property type="match status" value="1"/>
</dbReference>